<dbReference type="KEGG" id="ovb:NB640_01050"/>
<dbReference type="Pfam" id="PF13380">
    <property type="entry name" value="CoA_binding_2"/>
    <property type="match status" value="1"/>
</dbReference>
<accession>A0A9E9LXV6</accession>
<name>A0A9E9LXV6_9BURK</name>
<sequence>MMIVNSDKGIRAILESVQTIAAVGCTPHHGAGNMVPMYLMTKGFNIIPVNPEHEEVMGMKCYASLHDIPEKVDMVDCFIPSDAVAGIASDAIAIGAKVLWMQLGVINEEAAARASDAGLKVVMDRCPHIEIPRLFDGD</sequence>
<dbReference type="Proteomes" id="UP001156215">
    <property type="component" value="Chromosome"/>
</dbReference>
<evidence type="ECO:0000313" key="2">
    <source>
        <dbReference type="EMBL" id="WAW10286.1"/>
    </source>
</evidence>
<dbReference type="InterPro" id="IPR003781">
    <property type="entry name" value="CoA-bd"/>
</dbReference>
<dbReference type="Gene3D" id="3.40.50.720">
    <property type="entry name" value="NAD(P)-binding Rossmann-like Domain"/>
    <property type="match status" value="1"/>
</dbReference>
<keyword evidence="3" id="KW-1185">Reference proteome</keyword>
<dbReference type="EMBL" id="CP098242">
    <property type="protein sequence ID" value="WAW10286.1"/>
    <property type="molecule type" value="Genomic_DNA"/>
</dbReference>
<dbReference type="PANTHER" id="PTHR33303:SF2">
    <property type="entry name" value="COA-BINDING DOMAIN-CONTAINING PROTEIN"/>
    <property type="match status" value="1"/>
</dbReference>
<feature type="domain" description="CoA-binding" evidence="1">
    <location>
        <begin position="14"/>
        <end position="105"/>
    </location>
</feature>
<evidence type="ECO:0000313" key="3">
    <source>
        <dbReference type="Proteomes" id="UP001156215"/>
    </source>
</evidence>
<dbReference type="InterPro" id="IPR036291">
    <property type="entry name" value="NAD(P)-bd_dom_sf"/>
</dbReference>
<proteinExistence type="predicted"/>
<reference evidence="2" key="1">
    <citation type="journal article" date="2022" name="Front. Microbiol.">
        <title>New perspectives on an old grouping: The genomic and phenotypic variability of Oxalobacter formigenes and the implications for calcium oxalate stone prevention.</title>
        <authorList>
            <person name="Chmiel J.A."/>
            <person name="Carr C."/>
            <person name="Stuivenberg G.A."/>
            <person name="Venema R."/>
            <person name="Chanyi R.M."/>
            <person name="Al K.F."/>
            <person name="Giguere D."/>
            <person name="Say H."/>
            <person name="Akouris P.P."/>
            <person name="Dominguez Romero S.A."/>
            <person name="Kwong A."/>
            <person name="Tai V."/>
            <person name="Koval S.F."/>
            <person name="Razvi H."/>
            <person name="Bjazevic J."/>
            <person name="Burton J.P."/>
        </authorList>
    </citation>
    <scope>NUCLEOTIDE SEQUENCE</scope>
    <source>
        <strain evidence="2">WoOx3</strain>
    </source>
</reference>
<dbReference type="SMART" id="SM00881">
    <property type="entry name" value="CoA_binding"/>
    <property type="match status" value="1"/>
</dbReference>
<gene>
    <name evidence="2" type="ORF">NB640_01050</name>
</gene>
<dbReference type="AlphaFoldDB" id="A0A9E9LXV6"/>
<organism evidence="2 3">
    <name type="scientific">Oxalobacter vibrioformis</name>
    <dbReference type="NCBI Taxonomy" id="933080"/>
    <lineage>
        <taxon>Bacteria</taxon>
        <taxon>Pseudomonadati</taxon>
        <taxon>Pseudomonadota</taxon>
        <taxon>Betaproteobacteria</taxon>
        <taxon>Burkholderiales</taxon>
        <taxon>Oxalobacteraceae</taxon>
        <taxon>Oxalobacter</taxon>
    </lineage>
</organism>
<protein>
    <submittedName>
        <fullName evidence="2">CoA-binding protein</fullName>
    </submittedName>
</protein>
<dbReference type="SUPFAM" id="SSF51735">
    <property type="entry name" value="NAD(P)-binding Rossmann-fold domains"/>
    <property type="match status" value="1"/>
</dbReference>
<evidence type="ECO:0000259" key="1">
    <source>
        <dbReference type="SMART" id="SM00881"/>
    </source>
</evidence>
<dbReference type="PANTHER" id="PTHR33303">
    <property type="entry name" value="CYTOPLASMIC PROTEIN-RELATED"/>
    <property type="match status" value="1"/>
</dbReference>